<sequence>MSACMANSWPARFLTLCSSGNGVRDIHGMKLTKRLDDIIQESSALKSYLVQQLKTLSNAVPELVNFGISLAQQVIPHLSDARSAKAPFQLATVLSYARQTAMSTVAKDMKLGTSCFEAVGEAIAQLSAECNKLLPLSMEPENAFKSRLHLTLIFVKYHANDGQVSGTPPWVLRIEEIRASMAINAEAEQKAAQLQEEIQGFVRSLKTKDQVIQESGVKIERMEPLEILRLSFRKRASRNVHTKSQWSNCRQTWIPDGTKPVDSENVPMEGNVETPRLLEQIEALRGTVRFLRTENSYLKGQDLLKEIQALPHLPEHISRVRTPPLGPSGQSDADKSDTELPPAPPTIRSLAAETKVFY</sequence>
<evidence type="ECO:0000256" key="1">
    <source>
        <dbReference type="SAM" id="Coils"/>
    </source>
</evidence>
<keyword evidence="1" id="KW-0175">Coiled coil</keyword>
<accession>A0A9P7DH89</accession>
<dbReference type="EMBL" id="JABBWE010000027">
    <property type="protein sequence ID" value="KAG1794233.1"/>
    <property type="molecule type" value="Genomic_DNA"/>
</dbReference>
<feature type="coiled-coil region" evidence="1">
    <location>
        <begin position="177"/>
        <end position="204"/>
    </location>
</feature>
<evidence type="ECO:0000313" key="4">
    <source>
        <dbReference type="EMBL" id="KAG1794233.1"/>
    </source>
</evidence>
<comment type="caution">
    <text evidence="4">The sequence shown here is derived from an EMBL/GenBank/DDBJ whole genome shotgun (WGS) entry which is preliminary data.</text>
</comment>
<organism evidence="4 5">
    <name type="scientific">Suillus plorans</name>
    <dbReference type="NCBI Taxonomy" id="116603"/>
    <lineage>
        <taxon>Eukaryota</taxon>
        <taxon>Fungi</taxon>
        <taxon>Dikarya</taxon>
        <taxon>Basidiomycota</taxon>
        <taxon>Agaricomycotina</taxon>
        <taxon>Agaricomycetes</taxon>
        <taxon>Agaricomycetidae</taxon>
        <taxon>Boletales</taxon>
        <taxon>Suillineae</taxon>
        <taxon>Suillaceae</taxon>
        <taxon>Suillus</taxon>
    </lineage>
</organism>
<protein>
    <submittedName>
        <fullName evidence="4">Uncharacterized protein</fullName>
    </submittedName>
</protein>
<dbReference type="AlphaFoldDB" id="A0A9P7DH89"/>
<dbReference type="RefSeq" id="XP_041160443.1">
    <property type="nucleotide sequence ID" value="XM_041308530.1"/>
</dbReference>
<reference evidence="4" key="1">
    <citation type="journal article" date="2020" name="New Phytol.">
        <title>Comparative genomics reveals dynamic genome evolution in host specialist ectomycorrhizal fungi.</title>
        <authorList>
            <person name="Lofgren L.A."/>
            <person name="Nguyen N.H."/>
            <person name="Vilgalys R."/>
            <person name="Ruytinx J."/>
            <person name="Liao H.L."/>
            <person name="Branco S."/>
            <person name="Kuo A."/>
            <person name="LaButti K."/>
            <person name="Lipzen A."/>
            <person name="Andreopoulos W."/>
            <person name="Pangilinan J."/>
            <person name="Riley R."/>
            <person name="Hundley H."/>
            <person name="Na H."/>
            <person name="Barry K."/>
            <person name="Grigoriev I.V."/>
            <person name="Stajich J.E."/>
            <person name="Kennedy P.G."/>
        </authorList>
    </citation>
    <scope>NUCLEOTIDE SEQUENCE</scope>
    <source>
        <strain evidence="4">S12</strain>
    </source>
</reference>
<dbReference type="OrthoDB" id="2679445at2759"/>
<feature type="region of interest" description="Disordered" evidence="2">
    <location>
        <begin position="315"/>
        <end position="358"/>
    </location>
</feature>
<dbReference type="EMBL" id="JABBWE010000027">
    <property type="protein sequence ID" value="KAG1794215.1"/>
    <property type="molecule type" value="Genomic_DNA"/>
</dbReference>
<dbReference type="GeneID" id="64602294"/>
<evidence type="ECO:0000313" key="3">
    <source>
        <dbReference type="EMBL" id="KAG1794215.1"/>
    </source>
</evidence>
<evidence type="ECO:0000313" key="5">
    <source>
        <dbReference type="Proteomes" id="UP000719766"/>
    </source>
</evidence>
<gene>
    <name evidence="3" type="ORF">HD556DRAFT_1476117</name>
    <name evidence="4" type="ORF">HD556DRAFT_1476123</name>
</gene>
<dbReference type="Proteomes" id="UP000719766">
    <property type="component" value="Unassembled WGS sequence"/>
</dbReference>
<name>A0A9P7DH89_9AGAM</name>
<proteinExistence type="predicted"/>
<evidence type="ECO:0000256" key="2">
    <source>
        <dbReference type="SAM" id="MobiDB-lite"/>
    </source>
</evidence>
<keyword evidence="5" id="KW-1185">Reference proteome</keyword>